<feature type="region of interest" description="Disordered" evidence="1">
    <location>
        <begin position="1"/>
        <end position="28"/>
    </location>
</feature>
<dbReference type="EMBL" id="BIFS01000002">
    <property type="protein sequence ID" value="GCE22205.1"/>
    <property type="molecule type" value="Genomic_DNA"/>
</dbReference>
<gene>
    <name evidence="2" type="ORF">KDK_60050</name>
</gene>
<protein>
    <submittedName>
        <fullName evidence="2">Uncharacterized protein</fullName>
    </submittedName>
</protein>
<dbReference type="AlphaFoldDB" id="A0A402ASZ5"/>
<evidence type="ECO:0000256" key="1">
    <source>
        <dbReference type="SAM" id="MobiDB-lite"/>
    </source>
</evidence>
<dbReference type="Proteomes" id="UP000287188">
    <property type="component" value="Unassembled WGS sequence"/>
</dbReference>
<dbReference type="RefSeq" id="WP_126554802.1">
    <property type="nucleotide sequence ID" value="NZ_BIFS01000002.1"/>
</dbReference>
<proteinExistence type="predicted"/>
<comment type="caution">
    <text evidence="2">The sequence shown here is derived from an EMBL/GenBank/DDBJ whole genome shotgun (WGS) entry which is preliminary data.</text>
</comment>
<reference evidence="3" key="1">
    <citation type="submission" date="2018-12" db="EMBL/GenBank/DDBJ databases">
        <title>Tengunoibacter tsumagoiensis gen. nov., sp. nov., Dictyobacter kobayashii sp. nov., D. alpinus sp. nov., and D. joshuensis sp. nov. and description of Dictyobacteraceae fam. nov. within the order Ktedonobacterales isolated from Tengu-no-mugimeshi.</title>
        <authorList>
            <person name="Wang C.M."/>
            <person name="Zheng Y."/>
            <person name="Sakai Y."/>
            <person name="Toyoda A."/>
            <person name="Minakuchi Y."/>
            <person name="Abe K."/>
            <person name="Yokota A."/>
            <person name="Yabe S."/>
        </authorList>
    </citation>
    <scope>NUCLEOTIDE SEQUENCE [LARGE SCALE GENOMIC DNA]</scope>
    <source>
        <strain evidence="3">Uno11</strain>
    </source>
</reference>
<sequence>MGTSDVVPSKDLFSAPEEENPLLPENIPGVYDLTDGELGVIGGASAVYDLSIGDLPSFRSSEAFFNAFRK</sequence>
<name>A0A402ASZ5_9CHLR</name>
<organism evidence="2 3">
    <name type="scientific">Dictyobacter kobayashii</name>
    <dbReference type="NCBI Taxonomy" id="2014872"/>
    <lineage>
        <taxon>Bacteria</taxon>
        <taxon>Bacillati</taxon>
        <taxon>Chloroflexota</taxon>
        <taxon>Ktedonobacteria</taxon>
        <taxon>Ktedonobacterales</taxon>
        <taxon>Dictyobacteraceae</taxon>
        <taxon>Dictyobacter</taxon>
    </lineage>
</organism>
<evidence type="ECO:0000313" key="2">
    <source>
        <dbReference type="EMBL" id="GCE22205.1"/>
    </source>
</evidence>
<evidence type="ECO:0000313" key="3">
    <source>
        <dbReference type="Proteomes" id="UP000287188"/>
    </source>
</evidence>
<keyword evidence="3" id="KW-1185">Reference proteome</keyword>
<accession>A0A402ASZ5</accession>